<organism evidence="2 3">
    <name type="scientific">Caerostris darwini</name>
    <dbReference type="NCBI Taxonomy" id="1538125"/>
    <lineage>
        <taxon>Eukaryota</taxon>
        <taxon>Metazoa</taxon>
        <taxon>Ecdysozoa</taxon>
        <taxon>Arthropoda</taxon>
        <taxon>Chelicerata</taxon>
        <taxon>Arachnida</taxon>
        <taxon>Araneae</taxon>
        <taxon>Araneomorphae</taxon>
        <taxon>Entelegynae</taxon>
        <taxon>Araneoidea</taxon>
        <taxon>Araneidae</taxon>
        <taxon>Caerostris</taxon>
    </lineage>
</organism>
<name>A0AAV4S455_9ARAC</name>
<feature type="region of interest" description="Disordered" evidence="1">
    <location>
        <begin position="89"/>
        <end position="111"/>
    </location>
</feature>
<reference evidence="2 3" key="1">
    <citation type="submission" date="2021-06" db="EMBL/GenBank/DDBJ databases">
        <title>Caerostris darwini draft genome.</title>
        <authorList>
            <person name="Kono N."/>
            <person name="Arakawa K."/>
        </authorList>
    </citation>
    <scope>NUCLEOTIDE SEQUENCE [LARGE SCALE GENOMIC DNA]</scope>
</reference>
<feature type="compositionally biased region" description="Basic and acidic residues" evidence="1">
    <location>
        <begin position="89"/>
        <end position="99"/>
    </location>
</feature>
<keyword evidence="3" id="KW-1185">Reference proteome</keyword>
<dbReference type="EMBL" id="BPLQ01007117">
    <property type="protein sequence ID" value="GIY27976.1"/>
    <property type="molecule type" value="Genomic_DNA"/>
</dbReference>
<accession>A0AAV4S455</accession>
<evidence type="ECO:0000313" key="3">
    <source>
        <dbReference type="Proteomes" id="UP001054837"/>
    </source>
</evidence>
<gene>
    <name evidence="2" type="ORF">CDAR_525911</name>
</gene>
<evidence type="ECO:0000256" key="1">
    <source>
        <dbReference type="SAM" id="MobiDB-lite"/>
    </source>
</evidence>
<evidence type="ECO:0008006" key="4">
    <source>
        <dbReference type="Google" id="ProtNLM"/>
    </source>
</evidence>
<dbReference type="Proteomes" id="UP001054837">
    <property type="component" value="Unassembled WGS sequence"/>
</dbReference>
<protein>
    <recommendedName>
        <fullName evidence="4">Ycf15</fullName>
    </recommendedName>
</protein>
<comment type="caution">
    <text evidence="2">The sequence shown here is derived from an EMBL/GenBank/DDBJ whole genome shotgun (WGS) entry which is preliminary data.</text>
</comment>
<proteinExistence type="predicted"/>
<sequence length="111" mass="13261">MLQIPFLRKVKPKEILVITHCTLYLRPPKNSSFPFCIRWREIMNNIRKPLHTSRADFGNGITSRYDCRPGFQNISLHASHFALRRKKEKDQWQREEDNKQSSTVFHLLHSE</sequence>
<dbReference type="AlphaFoldDB" id="A0AAV4S455"/>
<evidence type="ECO:0000313" key="2">
    <source>
        <dbReference type="EMBL" id="GIY27976.1"/>
    </source>
</evidence>